<sequence>MNWAEGVAFASSGVYFTGIAFFKAAADRMGTLHGTRPLRMIAEMLASPVWAAGAVIMAVGLALQIVALSLLPLPAAQPVFMSALVVLVAIGLGCFAERLDGRECGSLLLVALGTVLVAAAAAGTGGDGVPPATPFLLLMTLPCLAGPVAVFVLRDLRPAGAHARPSTGVTLGVTAGVLIGTAELALTGMTRLDPSTLAATPYPYLFLVAVGLGIGQLQAALQRHRMVIVVFAATAVAKTHLLLTGTILYRLSWPDGPGAALLPLGAVLIAMAVVTLPRHERPEPAISPAGQTRSGRP</sequence>
<evidence type="ECO:0000256" key="1">
    <source>
        <dbReference type="SAM" id="Phobius"/>
    </source>
</evidence>
<dbReference type="RefSeq" id="WP_182705088.1">
    <property type="nucleotide sequence ID" value="NZ_JACJII010000001.1"/>
</dbReference>
<feature type="transmembrane region" description="Helical" evidence="1">
    <location>
        <begin position="47"/>
        <end position="69"/>
    </location>
</feature>
<accession>A0A7W3MWP4</accession>
<feature type="transmembrane region" description="Helical" evidence="1">
    <location>
        <begin position="75"/>
        <end position="95"/>
    </location>
</feature>
<feature type="transmembrane region" description="Helical" evidence="1">
    <location>
        <begin position="107"/>
        <end position="126"/>
    </location>
</feature>
<gene>
    <name evidence="2" type="ORF">HNR21_002179</name>
</gene>
<name>A0A7W3MWP4_9ACTN</name>
<dbReference type="AlphaFoldDB" id="A0A7W3MWP4"/>
<feature type="transmembrane region" description="Helical" evidence="1">
    <location>
        <begin position="132"/>
        <end position="153"/>
    </location>
</feature>
<organism evidence="2 3">
    <name type="scientific">Thermomonospora cellulosilytica</name>
    <dbReference type="NCBI Taxonomy" id="1411118"/>
    <lineage>
        <taxon>Bacteria</taxon>
        <taxon>Bacillati</taxon>
        <taxon>Actinomycetota</taxon>
        <taxon>Actinomycetes</taxon>
        <taxon>Streptosporangiales</taxon>
        <taxon>Thermomonosporaceae</taxon>
        <taxon>Thermomonospora</taxon>
    </lineage>
</organism>
<keyword evidence="3" id="KW-1185">Reference proteome</keyword>
<proteinExistence type="predicted"/>
<reference evidence="2 3" key="1">
    <citation type="submission" date="2020-08" db="EMBL/GenBank/DDBJ databases">
        <title>Sequencing the genomes of 1000 actinobacteria strains.</title>
        <authorList>
            <person name="Klenk H.-P."/>
        </authorList>
    </citation>
    <scope>NUCLEOTIDE SEQUENCE [LARGE SCALE GENOMIC DNA]</scope>
    <source>
        <strain evidence="2 3">DSM 45823</strain>
    </source>
</reference>
<protein>
    <submittedName>
        <fullName evidence="2">Multidrug transporter EmrE-like cation transporter</fullName>
    </submittedName>
</protein>
<keyword evidence="1" id="KW-1133">Transmembrane helix</keyword>
<dbReference type="Proteomes" id="UP000539313">
    <property type="component" value="Unassembled WGS sequence"/>
</dbReference>
<feature type="transmembrane region" description="Helical" evidence="1">
    <location>
        <begin position="6"/>
        <end position="26"/>
    </location>
</feature>
<keyword evidence="1" id="KW-0472">Membrane</keyword>
<evidence type="ECO:0000313" key="2">
    <source>
        <dbReference type="EMBL" id="MBA9003297.1"/>
    </source>
</evidence>
<comment type="caution">
    <text evidence="2">The sequence shown here is derived from an EMBL/GenBank/DDBJ whole genome shotgun (WGS) entry which is preliminary data.</text>
</comment>
<keyword evidence="1" id="KW-0812">Transmembrane</keyword>
<feature type="transmembrane region" description="Helical" evidence="1">
    <location>
        <begin position="202"/>
        <end position="221"/>
    </location>
</feature>
<feature type="transmembrane region" description="Helical" evidence="1">
    <location>
        <begin position="257"/>
        <end position="276"/>
    </location>
</feature>
<feature type="transmembrane region" description="Helical" evidence="1">
    <location>
        <begin position="228"/>
        <end position="251"/>
    </location>
</feature>
<feature type="transmembrane region" description="Helical" evidence="1">
    <location>
        <begin position="165"/>
        <end position="182"/>
    </location>
</feature>
<dbReference type="EMBL" id="JACJII010000001">
    <property type="protein sequence ID" value="MBA9003297.1"/>
    <property type="molecule type" value="Genomic_DNA"/>
</dbReference>
<evidence type="ECO:0000313" key="3">
    <source>
        <dbReference type="Proteomes" id="UP000539313"/>
    </source>
</evidence>